<accession>A0A438DMQ0</accession>
<protein>
    <submittedName>
        <fullName evidence="1">Uncharacterized protein</fullName>
    </submittedName>
</protein>
<evidence type="ECO:0000313" key="1">
    <source>
        <dbReference type="EMBL" id="RVW36729.1"/>
    </source>
</evidence>
<evidence type="ECO:0000313" key="2">
    <source>
        <dbReference type="Proteomes" id="UP000288805"/>
    </source>
</evidence>
<dbReference type="EMBL" id="QGNW01001565">
    <property type="protein sequence ID" value="RVW36729.1"/>
    <property type="molecule type" value="Genomic_DNA"/>
</dbReference>
<name>A0A438DMQ0_VITVI</name>
<comment type="caution">
    <text evidence="1">The sequence shown here is derived from an EMBL/GenBank/DDBJ whole genome shotgun (WGS) entry which is preliminary data.</text>
</comment>
<reference evidence="1 2" key="1">
    <citation type="journal article" date="2018" name="PLoS Genet.">
        <title>Population sequencing reveals clonal diversity and ancestral inbreeding in the grapevine cultivar Chardonnay.</title>
        <authorList>
            <person name="Roach M.J."/>
            <person name="Johnson D.L."/>
            <person name="Bohlmann J."/>
            <person name="van Vuuren H.J."/>
            <person name="Jones S.J."/>
            <person name="Pretorius I.S."/>
            <person name="Schmidt S.A."/>
            <person name="Borneman A.R."/>
        </authorList>
    </citation>
    <scope>NUCLEOTIDE SEQUENCE [LARGE SCALE GENOMIC DNA]</scope>
    <source>
        <strain evidence="2">cv. Chardonnay</strain>
        <tissue evidence="1">Leaf</tissue>
    </source>
</reference>
<dbReference type="AlphaFoldDB" id="A0A438DMQ0"/>
<proteinExistence type="predicted"/>
<sequence>MTGRRSSRSRPVFKTMLLPVFRNCTYKSQRGGGTTGVDVGYCFFIGVCVSARRASSTCFHSPNSQNLGLLSFGNNTTLDRQPHLTYRAWNRHHCPKRCAPSPTYIHSQLTTLVVWHHHQTG</sequence>
<dbReference type="Proteomes" id="UP000288805">
    <property type="component" value="Unassembled WGS sequence"/>
</dbReference>
<organism evidence="1 2">
    <name type="scientific">Vitis vinifera</name>
    <name type="common">Grape</name>
    <dbReference type="NCBI Taxonomy" id="29760"/>
    <lineage>
        <taxon>Eukaryota</taxon>
        <taxon>Viridiplantae</taxon>
        <taxon>Streptophyta</taxon>
        <taxon>Embryophyta</taxon>
        <taxon>Tracheophyta</taxon>
        <taxon>Spermatophyta</taxon>
        <taxon>Magnoliopsida</taxon>
        <taxon>eudicotyledons</taxon>
        <taxon>Gunneridae</taxon>
        <taxon>Pentapetalae</taxon>
        <taxon>rosids</taxon>
        <taxon>Vitales</taxon>
        <taxon>Vitaceae</taxon>
        <taxon>Viteae</taxon>
        <taxon>Vitis</taxon>
    </lineage>
</organism>
<gene>
    <name evidence="1" type="ORF">CK203_099191</name>
</gene>